<reference evidence="2 3" key="1">
    <citation type="submission" date="2021-07" db="EMBL/GenBank/DDBJ databases">
        <title>Mesonia aestuariivivens sp. nov., isolated from a tidal flat.</title>
        <authorList>
            <person name="Kim Y.-O."/>
            <person name="Yoon J.-H."/>
        </authorList>
    </citation>
    <scope>NUCLEOTIDE SEQUENCE [LARGE SCALE GENOMIC DNA]</scope>
    <source>
        <strain evidence="2 3">JHPTF-M18</strain>
    </source>
</reference>
<dbReference type="SMART" id="SM00028">
    <property type="entry name" value="TPR"/>
    <property type="match status" value="2"/>
</dbReference>
<dbReference type="RefSeq" id="WP_219040514.1">
    <property type="nucleotide sequence ID" value="NZ_JAHWDF010000010.1"/>
</dbReference>
<feature type="repeat" description="TPR" evidence="1">
    <location>
        <begin position="52"/>
        <end position="85"/>
    </location>
</feature>
<dbReference type="EMBL" id="JAHWDF010000010">
    <property type="protein sequence ID" value="MBW2962236.1"/>
    <property type="molecule type" value="Genomic_DNA"/>
</dbReference>
<organism evidence="2 3">
    <name type="scientific">Mesonia aestuariivivens</name>
    <dbReference type="NCBI Taxonomy" id="2796128"/>
    <lineage>
        <taxon>Bacteria</taxon>
        <taxon>Pseudomonadati</taxon>
        <taxon>Bacteroidota</taxon>
        <taxon>Flavobacteriia</taxon>
        <taxon>Flavobacteriales</taxon>
        <taxon>Flavobacteriaceae</taxon>
        <taxon>Mesonia</taxon>
    </lineage>
</organism>
<keyword evidence="3" id="KW-1185">Reference proteome</keyword>
<evidence type="ECO:0000256" key="1">
    <source>
        <dbReference type="PROSITE-ProRule" id="PRU00339"/>
    </source>
</evidence>
<dbReference type="Proteomes" id="UP000719267">
    <property type="component" value="Unassembled WGS sequence"/>
</dbReference>
<keyword evidence="1" id="KW-0802">TPR repeat</keyword>
<dbReference type="InterPro" id="IPR019734">
    <property type="entry name" value="TPR_rpt"/>
</dbReference>
<feature type="repeat" description="TPR" evidence="1">
    <location>
        <begin position="167"/>
        <end position="200"/>
    </location>
</feature>
<accession>A0ABS6W305</accession>
<comment type="caution">
    <text evidence="2">The sequence shown here is derived from an EMBL/GenBank/DDBJ whole genome shotgun (WGS) entry which is preliminary data.</text>
</comment>
<protein>
    <recommendedName>
        <fullName evidence="4">Tetratricopeptide repeat protein</fullName>
    </recommendedName>
</protein>
<name>A0ABS6W305_9FLAO</name>
<proteinExistence type="predicted"/>
<evidence type="ECO:0000313" key="3">
    <source>
        <dbReference type="Proteomes" id="UP000719267"/>
    </source>
</evidence>
<dbReference type="PROSITE" id="PS50005">
    <property type="entry name" value="TPR"/>
    <property type="match status" value="2"/>
</dbReference>
<evidence type="ECO:0008006" key="4">
    <source>
        <dbReference type="Google" id="ProtNLM"/>
    </source>
</evidence>
<evidence type="ECO:0000313" key="2">
    <source>
        <dbReference type="EMBL" id="MBW2962236.1"/>
    </source>
</evidence>
<sequence>MKKKLTYIIILICGILNAQDSFEKGEKFFKNKDWDLAKSEFQEVNYASTYYLKSQEYLGDIAAQQKKWDQALNFYKYLVEEDPDNANYNFKYGGALGMKALEISKMRATFYISDIKYYLKKAAQLDVKHIKTRWALVELYIKLPSLLGGSSAVAYNYAEQLQEINEVEGWLAKGFIAKEEGNYSLAEENFKKALKVETSLTCYKKLLELYLNHTKENLKAKRLLEEAKKNYPSTNWNSFSRKFS</sequence>
<gene>
    <name evidence="2" type="ORF">KW502_10530</name>
</gene>